<keyword evidence="2" id="KW-1003">Cell membrane</keyword>
<organism evidence="8 9">
    <name type="scientific">Cellulosilyticum lentocellum (strain ATCC 49066 / DSM 5427 / NCIMB 11756 / RHM5)</name>
    <name type="common">Clostridium lentocellum</name>
    <dbReference type="NCBI Taxonomy" id="642492"/>
    <lineage>
        <taxon>Bacteria</taxon>
        <taxon>Bacillati</taxon>
        <taxon>Bacillota</taxon>
        <taxon>Clostridia</taxon>
        <taxon>Lachnospirales</taxon>
        <taxon>Cellulosilyticaceae</taxon>
        <taxon>Cellulosilyticum</taxon>
    </lineage>
</organism>
<keyword evidence="4 6" id="KW-1133">Transmembrane helix</keyword>
<dbReference type="PANTHER" id="PTHR33545">
    <property type="entry name" value="UPF0750 MEMBRANE PROTEIN YITT-RELATED"/>
    <property type="match status" value="1"/>
</dbReference>
<evidence type="ECO:0000256" key="5">
    <source>
        <dbReference type="ARBA" id="ARBA00023136"/>
    </source>
</evidence>
<gene>
    <name evidence="8" type="ordered locus">Clole_4217</name>
</gene>
<dbReference type="AlphaFoldDB" id="F2JMX4"/>
<evidence type="ECO:0000256" key="2">
    <source>
        <dbReference type="ARBA" id="ARBA00022475"/>
    </source>
</evidence>
<dbReference type="Pfam" id="PF02588">
    <property type="entry name" value="YitT_membrane"/>
    <property type="match status" value="1"/>
</dbReference>
<feature type="transmembrane region" description="Helical" evidence="6">
    <location>
        <begin position="88"/>
        <end position="108"/>
    </location>
</feature>
<dbReference type="Pfam" id="PF10035">
    <property type="entry name" value="DUF2179"/>
    <property type="match status" value="1"/>
</dbReference>
<feature type="transmembrane region" description="Helical" evidence="6">
    <location>
        <begin position="114"/>
        <end position="137"/>
    </location>
</feature>
<evidence type="ECO:0000313" key="8">
    <source>
        <dbReference type="EMBL" id="ADZ85889.1"/>
    </source>
</evidence>
<dbReference type="STRING" id="642492.Clole_4217"/>
<keyword evidence="3 6" id="KW-0812">Transmembrane</keyword>
<dbReference type="EMBL" id="CP002582">
    <property type="protein sequence ID" value="ADZ85889.1"/>
    <property type="molecule type" value="Genomic_DNA"/>
</dbReference>
<dbReference type="Proteomes" id="UP000008467">
    <property type="component" value="Chromosome"/>
</dbReference>
<feature type="transmembrane region" description="Helical" evidence="6">
    <location>
        <begin position="12"/>
        <end position="29"/>
    </location>
</feature>
<keyword evidence="9" id="KW-1185">Reference proteome</keyword>
<evidence type="ECO:0000313" key="9">
    <source>
        <dbReference type="Proteomes" id="UP000008467"/>
    </source>
</evidence>
<dbReference type="KEGG" id="cle:Clole_4217"/>
<comment type="subcellular location">
    <subcellularLocation>
        <location evidence="1">Cell membrane</location>
        <topology evidence="1">Multi-pass membrane protein</topology>
    </subcellularLocation>
</comment>
<protein>
    <recommendedName>
        <fullName evidence="7">DUF2179 domain-containing protein</fullName>
    </recommendedName>
</protein>
<dbReference type="InterPro" id="IPR003740">
    <property type="entry name" value="YitT"/>
</dbReference>
<dbReference type="GO" id="GO:0005886">
    <property type="term" value="C:plasma membrane"/>
    <property type="evidence" value="ECO:0007669"/>
    <property type="project" value="UniProtKB-SubCell"/>
</dbReference>
<dbReference type="RefSeq" id="WP_013659160.1">
    <property type="nucleotide sequence ID" value="NC_015275.1"/>
</dbReference>
<evidence type="ECO:0000256" key="4">
    <source>
        <dbReference type="ARBA" id="ARBA00022989"/>
    </source>
</evidence>
<reference evidence="8 9" key="1">
    <citation type="journal article" date="2011" name="J. Bacteriol.">
        <title>Complete genome sequence of the cellulose-degrading bacterium Cellulosilyticum lentocellum.</title>
        <authorList>
            <consortium name="US DOE Joint Genome Institute"/>
            <person name="Miller D.A."/>
            <person name="Suen G."/>
            <person name="Bruce D."/>
            <person name="Copeland A."/>
            <person name="Cheng J.F."/>
            <person name="Detter C."/>
            <person name="Goodwin L.A."/>
            <person name="Han C.S."/>
            <person name="Hauser L.J."/>
            <person name="Land M.L."/>
            <person name="Lapidus A."/>
            <person name="Lucas S."/>
            <person name="Meincke L."/>
            <person name="Pitluck S."/>
            <person name="Tapia R."/>
            <person name="Teshima H."/>
            <person name="Woyke T."/>
            <person name="Fox B.G."/>
            <person name="Angert E.R."/>
            <person name="Currie C.R."/>
        </authorList>
    </citation>
    <scope>NUCLEOTIDE SEQUENCE [LARGE SCALE GENOMIC DNA]</scope>
    <source>
        <strain evidence="9">ATCC 49066 / DSM 5427 / NCIMB 11756 / RHM5</strain>
    </source>
</reference>
<dbReference type="InterPro" id="IPR015867">
    <property type="entry name" value="N-reg_PII/ATP_PRibTrfase_C"/>
</dbReference>
<feature type="transmembrane region" description="Helical" evidence="6">
    <location>
        <begin position="183"/>
        <end position="200"/>
    </location>
</feature>
<name>F2JMX4_CELLD</name>
<keyword evidence="5 6" id="KW-0472">Membrane</keyword>
<evidence type="ECO:0000256" key="1">
    <source>
        <dbReference type="ARBA" id="ARBA00004651"/>
    </source>
</evidence>
<accession>F2JMX4</accession>
<feature type="transmembrane region" description="Helical" evidence="6">
    <location>
        <begin position="158"/>
        <end position="177"/>
    </location>
</feature>
<dbReference type="Gene3D" id="3.30.70.120">
    <property type="match status" value="1"/>
</dbReference>
<evidence type="ECO:0000256" key="3">
    <source>
        <dbReference type="ARBA" id="ARBA00022692"/>
    </source>
</evidence>
<dbReference type="InterPro" id="IPR051461">
    <property type="entry name" value="UPF0750_membrane"/>
</dbReference>
<evidence type="ECO:0000256" key="6">
    <source>
        <dbReference type="SAM" id="Phobius"/>
    </source>
</evidence>
<dbReference type="CDD" id="cd16380">
    <property type="entry name" value="YitT_C"/>
    <property type="match status" value="1"/>
</dbReference>
<sequence>MKKLLITKKEFLMILLGTTILALGINWFTSPLGLVTGGLSGVTIIVKEVSVETLGFEIPLWVTNLVLNIPLFIISIKQRGFEFAKKSLWAVGLLTAALWYTEFIPNILKVNNDLLLGGVFGGAILGLGIGVVLKAGATTGGTDMLATIIKFKHTRFPIAKLMLAIDAIIILAGMMVFGSTKAMYAIIAVFITSKVITNVLEGMNYAKAAFIMSDKNAEISEAIMQKIPRGVTGIKAKGMYTKQDKEMLFVVVSQKEITKLRELVREIDKAAFVTIADVREVLGEGFIEEYNSLA</sequence>
<dbReference type="InterPro" id="IPR019264">
    <property type="entry name" value="DUF2179"/>
</dbReference>
<proteinExistence type="predicted"/>
<dbReference type="HOGENOM" id="CLU_063199_1_1_9"/>
<dbReference type="PANTHER" id="PTHR33545:SF9">
    <property type="entry name" value="UPF0750 MEMBRANE PROTEIN YITE"/>
    <property type="match status" value="1"/>
</dbReference>
<dbReference type="PIRSF" id="PIRSF006483">
    <property type="entry name" value="Membrane_protein_YitT"/>
    <property type="match status" value="1"/>
</dbReference>
<feature type="transmembrane region" description="Helical" evidence="6">
    <location>
        <begin position="58"/>
        <end position="76"/>
    </location>
</feature>
<feature type="domain" description="DUF2179" evidence="7">
    <location>
        <begin position="229"/>
        <end position="283"/>
    </location>
</feature>
<evidence type="ECO:0000259" key="7">
    <source>
        <dbReference type="Pfam" id="PF10035"/>
    </source>
</evidence>
<dbReference type="eggNOG" id="COG1284">
    <property type="taxonomic scope" value="Bacteria"/>
</dbReference>